<dbReference type="EMBL" id="VSRR010045895">
    <property type="protein sequence ID" value="MPC77445.1"/>
    <property type="molecule type" value="Genomic_DNA"/>
</dbReference>
<dbReference type="AlphaFoldDB" id="A0A5B7I5P4"/>
<evidence type="ECO:0000313" key="3">
    <source>
        <dbReference type="Proteomes" id="UP000324222"/>
    </source>
</evidence>
<protein>
    <submittedName>
        <fullName evidence="2">Uncharacterized protein</fullName>
    </submittedName>
</protein>
<evidence type="ECO:0000313" key="2">
    <source>
        <dbReference type="EMBL" id="MPC77445.1"/>
    </source>
</evidence>
<dbReference type="Proteomes" id="UP000324222">
    <property type="component" value="Unassembled WGS sequence"/>
</dbReference>
<evidence type="ECO:0000256" key="1">
    <source>
        <dbReference type="SAM" id="MobiDB-lite"/>
    </source>
</evidence>
<accession>A0A5B7I5P4</accession>
<gene>
    <name evidence="2" type="ORF">E2C01_071898</name>
</gene>
<reference evidence="2 3" key="1">
    <citation type="submission" date="2019-05" db="EMBL/GenBank/DDBJ databases">
        <title>Another draft genome of Portunus trituberculatus and its Hox gene families provides insights of decapod evolution.</title>
        <authorList>
            <person name="Jeong J.-H."/>
            <person name="Song I."/>
            <person name="Kim S."/>
            <person name="Choi T."/>
            <person name="Kim D."/>
            <person name="Ryu S."/>
            <person name="Kim W."/>
        </authorList>
    </citation>
    <scope>NUCLEOTIDE SEQUENCE [LARGE SCALE GENOMIC DNA]</scope>
    <source>
        <tissue evidence="2">Muscle</tissue>
    </source>
</reference>
<name>A0A5B7I5P4_PORTR</name>
<keyword evidence="3" id="KW-1185">Reference proteome</keyword>
<sequence length="95" mass="10810">MHEKVKCKCSFRAELCYCKECTLLSRQVTVFAARGTESQAHNQIIPFLVSDIKFERFPRRVGVPHTSKSAPFNTRGRRRNTTTPTQARVGGNIKL</sequence>
<proteinExistence type="predicted"/>
<feature type="region of interest" description="Disordered" evidence="1">
    <location>
        <begin position="65"/>
        <end position="95"/>
    </location>
</feature>
<organism evidence="2 3">
    <name type="scientific">Portunus trituberculatus</name>
    <name type="common">Swimming crab</name>
    <name type="synonym">Neptunus trituberculatus</name>
    <dbReference type="NCBI Taxonomy" id="210409"/>
    <lineage>
        <taxon>Eukaryota</taxon>
        <taxon>Metazoa</taxon>
        <taxon>Ecdysozoa</taxon>
        <taxon>Arthropoda</taxon>
        <taxon>Crustacea</taxon>
        <taxon>Multicrustacea</taxon>
        <taxon>Malacostraca</taxon>
        <taxon>Eumalacostraca</taxon>
        <taxon>Eucarida</taxon>
        <taxon>Decapoda</taxon>
        <taxon>Pleocyemata</taxon>
        <taxon>Brachyura</taxon>
        <taxon>Eubrachyura</taxon>
        <taxon>Portunoidea</taxon>
        <taxon>Portunidae</taxon>
        <taxon>Portuninae</taxon>
        <taxon>Portunus</taxon>
    </lineage>
</organism>
<comment type="caution">
    <text evidence="2">The sequence shown here is derived from an EMBL/GenBank/DDBJ whole genome shotgun (WGS) entry which is preliminary data.</text>
</comment>